<name>A0A8C9S9Y7_SCLFO</name>
<feature type="region of interest" description="Disordered" evidence="1">
    <location>
        <begin position="406"/>
        <end position="464"/>
    </location>
</feature>
<dbReference type="Ensembl" id="ENSSFOT00015033490.2">
    <property type="protein sequence ID" value="ENSSFOP00015033126.2"/>
    <property type="gene ID" value="ENSSFOG00015021144.2"/>
</dbReference>
<feature type="region of interest" description="Disordered" evidence="1">
    <location>
        <begin position="322"/>
        <end position="355"/>
    </location>
</feature>
<reference evidence="3 4" key="1">
    <citation type="submission" date="2019-04" db="EMBL/GenBank/DDBJ databases">
        <authorList>
            <consortium name="Wellcome Sanger Institute Data Sharing"/>
        </authorList>
    </citation>
    <scope>NUCLEOTIDE SEQUENCE [LARGE SCALE GENOMIC DNA]</scope>
</reference>
<dbReference type="GeneID" id="108939453"/>
<reference evidence="3" key="2">
    <citation type="submission" date="2025-08" db="UniProtKB">
        <authorList>
            <consortium name="Ensembl"/>
        </authorList>
    </citation>
    <scope>IDENTIFICATION</scope>
</reference>
<dbReference type="RefSeq" id="XP_018616331.2">
    <property type="nucleotide sequence ID" value="XM_018760815.2"/>
</dbReference>
<sequence>MFKNEFQGGAVVDIFSAQGRDPLAKWKLRGGPSAVCKNFDKTMKGFVYILQGSSQTNKMQMPKDNKMALGLIQRFLVLQVYIPLGKDFSTELMVTDLGNLKRRLYLSTVHKEFCATPLHARIPLSSLRRSIWCNMCIDLVSFTGEVFKGAAFLSLDGIAISASCRLRRIFTMKQSPMEAFREDSHICGNNLVDVIPRSFQFPSDVQHVTQLVNMEFLRLVEIKSFSPSSSDCEQSHSARTSSTRGAKRQDVMHIAFGSKVQGPPPPTGRKNSTSSVSEGSGSNTKTSGRSGPARSTSEDSMEDLGLHSGPVPIARLDLVSQTCPESRSPFQGLPSTGNNRPLQPHPPADKMSTARAGTRKLRAYSAGREKPVLTEAAPVCSTKGGGEPEGAADSAAWSTNITGDWATDETEGQSRRDHSTDMSGLPDSLVDCVSRSSEMDPQLHQPSAGDSLSPRDGDQDEEAEPELNLSDFFTFSSRPHYAKHLLGHNHVPEITMCSSEWRSDEGRVQRGARMEDDFIASGSDEDEAYSGFYSQRPGVQSNSGGASSLAPAEDDGDDGHNEDGTFSKLCPENQVEPSPANTVMAYISGNSDPGKNITSLPQQANMVPVRSLSPSRNRLGHSLENGVWSGFHGACSRTSLSRTSLREILASDCMRHVEHTTGEENKALSIRTGSSEMCNLNSLRMQEEEEELQMLASLRRQQEDEELQVGSHTAGLSASQIHKCNVSMSTSSDDTSTWNPSLHMPPNQGHHYQTEMDPLLHSNPRDWLDVFSPPIVPPSEQMRGKGKGDDGSDNMKGGEVMTNKTEVEDEFLTLLYDPCLNCYFDPETGKYYELA</sequence>
<dbReference type="AlphaFoldDB" id="A0A8C9S9Y7"/>
<evidence type="ECO:0000313" key="3">
    <source>
        <dbReference type="Ensembl" id="ENSSFOP00015033126.2"/>
    </source>
</evidence>
<feature type="compositionally biased region" description="Polar residues" evidence="1">
    <location>
        <begin position="285"/>
        <end position="295"/>
    </location>
</feature>
<feature type="compositionally biased region" description="Polar residues" evidence="1">
    <location>
        <begin position="227"/>
        <end position="244"/>
    </location>
</feature>
<dbReference type="InterPro" id="IPR007714">
    <property type="entry name" value="CFA20_dom"/>
</dbReference>
<protein>
    <recommendedName>
        <fullName evidence="2">CFA20 domain-containing protein</fullName>
    </recommendedName>
</protein>
<dbReference type="Pfam" id="PF05018">
    <property type="entry name" value="CFA20_dom"/>
    <property type="match status" value="1"/>
</dbReference>
<dbReference type="OrthoDB" id="10261083at2759"/>
<evidence type="ECO:0000256" key="1">
    <source>
        <dbReference type="SAM" id="MobiDB-lite"/>
    </source>
</evidence>
<dbReference type="InterPro" id="IPR040441">
    <property type="entry name" value="CFA20/CFAP20DC"/>
</dbReference>
<feature type="region of interest" description="Disordered" evidence="1">
    <location>
        <begin position="520"/>
        <end position="577"/>
    </location>
</feature>
<proteinExistence type="predicted"/>
<evidence type="ECO:0000259" key="2">
    <source>
        <dbReference type="Pfam" id="PF05018"/>
    </source>
</evidence>
<feature type="region of interest" description="Disordered" evidence="1">
    <location>
        <begin position="777"/>
        <end position="797"/>
    </location>
</feature>
<reference evidence="3" key="3">
    <citation type="submission" date="2025-09" db="UniProtKB">
        <authorList>
            <consortium name="Ensembl"/>
        </authorList>
    </citation>
    <scope>IDENTIFICATION</scope>
</reference>
<feature type="compositionally biased region" description="Polar residues" evidence="1">
    <location>
        <begin position="537"/>
        <end position="546"/>
    </location>
</feature>
<dbReference type="Proteomes" id="UP000694397">
    <property type="component" value="Chromosome 2"/>
</dbReference>
<dbReference type="PANTHER" id="PTHR12458">
    <property type="entry name" value="ORF PROTEIN"/>
    <property type="match status" value="1"/>
</dbReference>
<accession>A0A8C9S9Y7</accession>
<organism evidence="3 4">
    <name type="scientific">Scleropages formosus</name>
    <name type="common">Asian bonytongue</name>
    <name type="synonym">Osteoglossum formosum</name>
    <dbReference type="NCBI Taxonomy" id="113540"/>
    <lineage>
        <taxon>Eukaryota</taxon>
        <taxon>Metazoa</taxon>
        <taxon>Chordata</taxon>
        <taxon>Craniata</taxon>
        <taxon>Vertebrata</taxon>
        <taxon>Euteleostomi</taxon>
        <taxon>Actinopterygii</taxon>
        <taxon>Neopterygii</taxon>
        <taxon>Teleostei</taxon>
        <taxon>Osteoglossocephala</taxon>
        <taxon>Osteoglossomorpha</taxon>
        <taxon>Osteoglossiformes</taxon>
        <taxon>Osteoglossidae</taxon>
        <taxon>Scleropages</taxon>
    </lineage>
</organism>
<feature type="compositionally biased region" description="Low complexity" evidence="1">
    <location>
        <begin position="271"/>
        <end position="284"/>
    </location>
</feature>
<keyword evidence="4" id="KW-1185">Reference proteome</keyword>
<feature type="region of interest" description="Disordered" evidence="1">
    <location>
        <begin position="227"/>
        <end position="309"/>
    </location>
</feature>
<evidence type="ECO:0000313" key="4">
    <source>
        <dbReference type="Proteomes" id="UP000694397"/>
    </source>
</evidence>
<feature type="compositionally biased region" description="Polar residues" evidence="1">
    <location>
        <begin position="322"/>
        <end position="341"/>
    </location>
</feature>
<gene>
    <name evidence="3" type="primary">cfap20dc</name>
</gene>
<feature type="domain" description="CFA20" evidence="2">
    <location>
        <begin position="1"/>
        <end position="174"/>
    </location>
</feature>
<dbReference type="GeneTree" id="ENSGT00390000005497"/>